<sequence>MRPPPFHGFPAIDRGVTAAGGAPFDAVTAMATFKDSVEAFGDAAHDELARSGDGYKAARANMARLYRQRKSEIEKMADAFSRRPWSIPDHLAMRQVADHALSTLDAIYRDMRGALDTLHKD</sequence>
<dbReference type="STRING" id="1117943.SFHH103_03065"/>
<dbReference type="PATRIC" id="fig|380.5.peg.3252"/>
<evidence type="ECO:0000313" key="2">
    <source>
        <dbReference type="Proteomes" id="UP000007735"/>
    </source>
</evidence>
<name>G9A1H7_SINF1</name>
<dbReference type="KEGG" id="sfh:SFHH103_03065"/>
<accession>G9A1H7</accession>
<organism evidence="1 2">
    <name type="scientific">Sinorhizobium fredii (strain HH103)</name>
    <dbReference type="NCBI Taxonomy" id="1117943"/>
    <lineage>
        <taxon>Bacteria</taxon>
        <taxon>Pseudomonadati</taxon>
        <taxon>Pseudomonadota</taxon>
        <taxon>Alphaproteobacteria</taxon>
        <taxon>Hyphomicrobiales</taxon>
        <taxon>Rhizobiaceae</taxon>
        <taxon>Sinorhizobium/Ensifer group</taxon>
        <taxon>Sinorhizobium</taxon>
    </lineage>
</organism>
<dbReference type="eggNOG" id="ENOG502ZZ4Z">
    <property type="taxonomic scope" value="Bacteria"/>
</dbReference>
<protein>
    <submittedName>
        <fullName evidence="1">Uncharacterized protein</fullName>
    </submittedName>
</protein>
<dbReference type="AlphaFoldDB" id="G9A1H7"/>
<gene>
    <name evidence="1" type="ordered locus">SFHH103_03065</name>
</gene>
<dbReference type="HOGENOM" id="CLU_2331697_0_0_5"/>
<reference evidence="1 2" key="1">
    <citation type="journal article" date="2012" name="J. Bacteriol.">
        <title>Genome sequence of the soybean symbiont Sinorhizobium fredii HH103.</title>
        <authorList>
            <person name="Weidner S."/>
            <person name="Becker A."/>
            <person name="Bonilla I."/>
            <person name="Jaenicke S."/>
            <person name="Lloret J."/>
            <person name="Margaret I."/>
            <person name="Puhler A."/>
            <person name="Ruiz-Sainz J.E."/>
            <person name="Schneiker-Bekel S."/>
            <person name="Szczepanowski R."/>
            <person name="Vinardell J.M."/>
            <person name="Zehner S."/>
            <person name="Gottfert M."/>
        </authorList>
    </citation>
    <scope>NUCLEOTIDE SEQUENCE [LARGE SCALE GENOMIC DNA]</scope>
    <source>
        <strain evidence="1 2">HH103</strain>
    </source>
</reference>
<dbReference type="Proteomes" id="UP000007735">
    <property type="component" value="Chromosome"/>
</dbReference>
<evidence type="ECO:0000313" key="1">
    <source>
        <dbReference type="EMBL" id="CCE97557.1"/>
    </source>
</evidence>
<dbReference type="EMBL" id="HE616890">
    <property type="protein sequence ID" value="CCE97557.1"/>
    <property type="molecule type" value="Genomic_DNA"/>
</dbReference>
<proteinExistence type="predicted"/>